<dbReference type="EMBL" id="JOKG01000002">
    <property type="protein sequence ID" value="KEQ14480.1"/>
    <property type="molecule type" value="Genomic_DNA"/>
</dbReference>
<evidence type="ECO:0000313" key="1">
    <source>
        <dbReference type="EMBL" id="KEQ14480.1"/>
    </source>
</evidence>
<keyword evidence="2" id="KW-1185">Reference proteome</keyword>
<accession>A0A081N7Q7</accession>
<organism evidence="1 2">
    <name type="scientific">Endozoicomonas montiporae</name>
    <dbReference type="NCBI Taxonomy" id="1027273"/>
    <lineage>
        <taxon>Bacteria</taxon>
        <taxon>Pseudomonadati</taxon>
        <taxon>Pseudomonadota</taxon>
        <taxon>Gammaproteobacteria</taxon>
        <taxon>Oceanospirillales</taxon>
        <taxon>Endozoicomonadaceae</taxon>
        <taxon>Endozoicomonas</taxon>
    </lineage>
</organism>
<sequence length="91" mass="10540">MSMDVPVFATKRDLDLIHVRKLAKNFRKDQLSDADGEQLAGDLEALNRLKTSSLISNYESIRCEKRIYKRYQALVREYGHKVRKQADGNNV</sequence>
<reference evidence="1 2" key="1">
    <citation type="submission" date="2014-06" db="EMBL/GenBank/DDBJ databases">
        <title>Whole Genome Sequences of Three Symbiotic Endozoicomonas Bacteria.</title>
        <authorList>
            <person name="Neave M.J."/>
            <person name="Apprill A."/>
            <person name="Voolstra C.R."/>
        </authorList>
    </citation>
    <scope>NUCLEOTIDE SEQUENCE [LARGE SCALE GENOMIC DNA]</scope>
    <source>
        <strain evidence="1 2">LMG 24815</strain>
    </source>
</reference>
<evidence type="ECO:0000313" key="2">
    <source>
        <dbReference type="Proteomes" id="UP000028006"/>
    </source>
</evidence>
<dbReference type="Proteomes" id="UP000028006">
    <property type="component" value="Unassembled WGS sequence"/>
</dbReference>
<name>A0A081N7Q7_9GAMM</name>
<dbReference type="AlphaFoldDB" id="A0A081N7Q7"/>
<proteinExistence type="predicted"/>
<gene>
    <name evidence="1" type="ORF">GZ77_08960</name>
</gene>
<comment type="caution">
    <text evidence="1">The sequence shown here is derived from an EMBL/GenBank/DDBJ whole genome shotgun (WGS) entry which is preliminary data.</text>
</comment>
<protein>
    <submittedName>
        <fullName evidence="1">Uncharacterized protein</fullName>
    </submittedName>
</protein>